<evidence type="ECO:0000256" key="6">
    <source>
        <dbReference type="PROSITE-ProRule" id="PRU00146"/>
    </source>
</evidence>
<feature type="region of interest" description="Disordered" evidence="7">
    <location>
        <begin position="1013"/>
        <end position="1098"/>
    </location>
</feature>
<keyword evidence="12" id="KW-1185">Reference proteome</keyword>
<dbReference type="GO" id="GO:0016747">
    <property type="term" value="F:acyltransferase activity, transferring groups other than amino-acyl groups"/>
    <property type="evidence" value="ECO:0007669"/>
    <property type="project" value="InterPro"/>
</dbReference>
<dbReference type="InterPro" id="IPR056511">
    <property type="entry name" value="IDM1_C"/>
</dbReference>
<dbReference type="PANTHER" id="PTHR46508">
    <property type="entry name" value="PHD FINGER FAMILY PROTEIN"/>
    <property type="match status" value="1"/>
</dbReference>
<dbReference type="SUPFAM" id="SSF57903">
    <property type="entry name" value="FYVE/PHD zinc finger"/>
    <property type="match status" value="1"/>
</dbReference>
<reference evidence="11" key="1">
    <citation type="submission" date="2020-01" db="EMBL/GenBank/DDBJ databases">
        <authorList>
            <person name="Mishra B."/>
        </authorList>
    </citation>
    <scope>NUCLEOTIDE SEQUENCE [LARGE SCALE GENOMIC DNA]</scope>
</reference>
<dbReference type="GO" id="GO:0008270">
    <property type="term" value="F:zinc ion binding"/>
    <property type="evidence" value="ECO:0007669"/>
    <property type="project" value="UniProtKB-KW"/>
</dbReference>
<dbReference type="InterPro" id="IPR016181">
    <property type="entry name" value="Acyl_CoA_acyltransferase"/>
</dbReference>
<evidence type="ECO:0000256" key="2">
    <source>
        <dbReference type="ARBA" id="ARBA00022723"/>
    </source>
</evidence>
<feature type="compositionally biased region" description="Basic and acidic residues" evidence="7">
    <location>
        <begin position="479"/>
        <end position="492"/>
    </location>
</feature>
<keyword evidence="3 6" id="KW-0863">Zinc-finger</keyword>
<dbReference type="Gene3D" id="3.40.630.30">
    <property type="match status" value="1"/>
</dbReference>
<keyword evidence="2" id="KW-0479">Metal-binding</keyword>
<name>A0A6D2IIR9_9BRAS</name>
<feature type="compositionally biased region" description="Basic and acidic residues" evidence="7">
    <location>
        <begin position="1072"/>
        <end position="1086"/>
    </location>
</feature>
<dbReference type="EMBL" id="CACVBM020000954">
    <property type="protein sequence ID" value="CAA7024939.1"/>
    <property type="molecule type" value="Genomic_DNA"/>
</dbReference>
<evidence type="ECO:0000256" key="1">
    <source>
        <dbReference type="ARBA" id="ARBA00004123"/>
    </source>
</evidence>
<feature type="compositionally biased region" description="Basic residues" evidence="7">
    <location>
        <begin position="500"/>
        <end position="509"/>
    </location>
</feature>
<dbReference type="Gene3D" id="3.30.40.10">
    <property type="entry name" value="Zinc/RING finger domain, C3HC4 (zinc finger)"/>
    <property type="match status" value="1"/>
</dbReference>
<sequence>MLEDDCFEGSYEEHRIFRQVFFGSGTGNAKRCLVTGVISFECDSSNNVNSSLSSNNDNSVVTSGCKASEPSASKDGSDFNKKAKRAKLSGDKHVDARDEQSSPLIGSDFARGTIPFRLVESSNKGVSTSSYLLKQSTEKGKEVYLCGIVSEKWKPQNLEKCDAKELKAIASPVSQESFATRGICAGASTPHSDKSFKNGSKVSPNELNIPETCLKIDPKEDPRPLLYKYVCKLLTSARWKVEKIQRAGRKYLDTTYVSSEGQRFRDFGSAWRSLGEILLADHKLMDTGTKKWTGINDFWSDLSLTLLDVEENMKTLDLASTQALWWSALEPFVTVVYIAKKVGSLRRGCKVEVARNSVIDKFKKEDAICQNMLSGCPESGLTVSDLEISDLEGKPNTPPGKVSSRREKQNSIGTEISGLDEQEVSKVSGASKLIAKGMNESVMRKKLHRRSKKISEAKQALLDQRDTLDYDSSDSLGCQEHRDGRLRNDKRMKNSCGNSKKGRKKARKHCNQDDDLFKTKGISSQKKKAQKSKARTKKRNNKGGCRLLPRSTSNEEKQFSQGNWSTLGPRTVLSWLIAANVISRDEVIQLRDPDDDTVVKTGLVTKDGVLCACCNKTISLSEFKIHAGFSQNCPCLNLFMESGKPFASCQLEAWYAEYKARNGSRPEAASDDDPNDDSCGICGDGGELICCDNCPSTFHQACLAMKVLPEGNWYCSSCTCWICGELVSENAPAERSQDFKCSQCVHKYHGVCLQEISKRREPFPATYFCGKNCEKVHVGLSSRVGIINPNAEGLSWTILKCFQEDGKVHSARRLALKAECNSKLAVALSIMEECFLSMVDTRTGIDMIPHVLYNWGSKYARLDFDGFYTVVVEKNDVMISAASIRVHGVSVAEMPLVATCSKYRRQGMCRILVTAIEEMLMSLKVEKLVVAALPSLVETWTEGFGFKPMEDEERDALKRLNLMVFPGTVLLKKTLYECTNPNTVKGVRLVKEHDNPSNKEADDIEKARFSMTKSCGQMVPQGSDDELSPVPLGTNETEPTSETENTTQDSNATDRPETTTVSMEEEEEEDCLQEKVSKFSSEEVTKRASSSSAALEEERQKVELFHARPSLLTRRSTAFIVFTYVAIGLTGFLFGLYFRLPGRTYPTNSPPKTVRVDGGDSNGNGVSGGVKRHKVMGFVGIQTGFDSAGRRRALRNTWMPSDPEGLRRGS</sequence>
<dbReference type="InterPro" id="IPR001965">
    <property type="entry name" value="Znf_PHD"/>
</dbReference>
<gene>
    <name evidence="11" type="ORF">MERR_LOCUS12174</name>
</gene>
<dbReference type="PANTHER" id="PTHR46508:SF2">
    <property type="entry name" value="INCREASED DNA METHYLATION 1"/>
    <property type="match status" value="1"/>
</dbReference>
<dbReference type="FunFam" id="3.30.40.10:FF:000465">
    <property type="entry name" value="Increased DNA methylation 1"/>
    <property type="match status" value="1"/>
</dbReference>
<evidence type="ECO:0000313" key="12">
    <source>
        <dbReference type="Proteomes" id="UP000467841"/>
    </source>
</evidence>
<feature type="compositionally biased region" description="Basic residues" evidence="7">
    <location>
        <begin position="525"/>
        <end position="541"/>
    </location>
</feature>
<feature type="domain" description="PHD-type" evidence="9">
    <location>
        <begin position="676"/>
        <end position="721"/>
    </location>
</feature>
<comment type="subcellular location">
    <subcellularLocation>
        <location evidence="1">Nucleus</location>
    </subcellularLocation>
</comment>
<dbReference type="InterPro" id="IPR011011">
    <property type="entry name" value="Znf_FYVE_PHD"/>
</dbReference>
<dbReference type="GO" id="GO:0005634">
    <property type="term" value="C:nucleus"/>
    <property type="evidence" value="ECO:0007669"/>
    <property type="project" value="UniProtKB-SubCell"/>
</dbReference>
<dbReference type="InterPro" id="IPR013083">
    <property type="entry name" value="Znf_RING/FYVE/PHD"/>
</dbReference>
<dbReference type="SMART" id="SM00249">
    <property type="entry name" value="PHD"/>
    <property type="match status" value="2"/>
</dbReference>
<evidence type="ECO:0000256" key="7">
    <source>
        <dbReference type="SAM" id="MobiDB-lite"/>
    </source>
</evidence>
<dbReference type="OrthoDB" id="429143at2759"/>
<protein>
    <recommendedName>
        <fullName evidence="13">PHD-type domain-containing protein</fullName>
    </recommendedName>
</protein>
<feature type="transmembrane region" description="Helical" evidence="8">
    <location>
        <begin position="1118"/>
        <end position="1138"/>
    </location>
</feature>
<feature type="region of interest" description="Disordered" evidence="7">
    <location>
        <begin position="470"/>
        <end position="562"/>
    </location>
</feature>
<dbReference type="Pfam" id="PF16135">
    <property type="entry name" value="TDBD"/>
    <property type="match status" value="1"/>
</dbReference>
<evidence type="ECO:0000256" key="5">
    <source>
        <dbReference type="ARBA" id="ARBA00023242"/>
    </source>
</evidence>
<keyword evidence="8" id="KW-0472">Membrane</keyword>
<feature type="domain" description="N-acetyltransferase" evidence="10">
    <location>
        <begin position="826"/>
        <end position="976"/>
    </location>
</feature>
<feature type="compositionally biased region" description="Low complexity" evidence="7">
    <location>
        <begin position="1034"/>
        <end position="1047"/>
    </location>
</feature>
<dbReference type="InterPro" id="IPR000182">
    <property type="entry name" value="GNAT_dom"/>
</dbReference>
<keyword evidence="8" id="KW-1133">Transmembrane helix</keyword>
<feature type="compositionally biased region" description="Low complexity" evidence="7">
    <location>
        <begin position="48"/>
        <end position="63"/>
    </location>
</feature>
<dbReference type="AlphaFoldDB" id="A0A6D2IIR9"/>
<organism evidence="11 12">
    <name type="scientific">Microthlaspi erraticum</name>
    <dbReference type="NCBI Taxonomy" id="1685480"/>
    <lineage>
        <taxon>Eukaryota</taxon>
        <taxon>Viridiplantae</taxon>
        <taxon>Streptophyta</taxon>
        <taxon>Embryophyta</taxon>
        <taxon>Tracheophyta</taxon>
        <taxon>Spermatophyta</taxon>
        <taxon>Magnoliopsida</taxon>
        <taxon>eudicotyledons</taxon>
        <taxon>Gunneridae</taxon>
        <taxon>Pentapetalae</taxon>
        <taxon>rosids</taxon>
        <taxon>malvids</taxon>
        <taxon>Brassicales</taxon>
        <taxon>Brassicaceae</taxon>
        <taxon>Coluteocarpeae</taxon>
        <taxon>Microthlaspi</taxon>
    </lineage>
</organism>
<evidence type="ECO:0000256" key="3">
    <source>
        <dbReference type="ARBA" id="ARBA00022771"/>
    </source>
</evidence>
<comment type="caution">
    <text evidence="11">The sequence shown here is derived from an EMBL/GenBank/DDBJ whole genome shotgun (WGS) entry which is preliminary data.</text>
</comment>
<dbReference type="SUPFAM" id="SSF55729">
    <property type="entry name" value="Acyl-CoA N-acyltransferases (Nat)"/>
    <property type="match status" value="1"/>
</dbReference>
<keyword evidence="5" id="KW-0539">Nucleus</keyword>
<keyword evidence="8" id="KW-0812">Transmembrane</keyword>
<dbReference type="CDD" id="cd15539">
    <property type="entry name" value="PHD1_AIRE"/>
    <property type="match status" value="1"/>
</dbReference>
<evidence type="ECO:0000256" key="4">
    <source>
        <dbReference type="ARBA" id="ARBA00022833"/>
    </source>
</evidence>
<feature type="compositionally biased region" description="Basic and acidic residues" evidence="7">
    <location>
        <begin position="88"/>
        <end position="100"/>
    </location>
</feature>
<evidence type="ECO:0000256" key="8">
    <source>
        <dbReference type="SAM" id="Phobius"/>
    </source>
</evidence>
<keyword evidence="4" id="KW-0862">Zinc</keyword>
<evidence type="ECO:0008006" key="13">
    <source>
        <dbReference type="Google" id="ProtNLM"/>
    </source>
</evidence>
<feature type="region of interest" description="Disordered" evidence="7">
    <location>
        <begin position="390"/>
        <end position="418"/>
    </location>
</feature>
<dbReference type="PROSITE" id="PS51186">
    <property type="entry name" value="GNAT"/>
    <property type="match status" value="1"/>
</dbReference>
<accession>A0A6D2IIR9</accession>
<proteinExistence type="predicted"/>
<dbReference type="Pfam" id="PF23209">
    <property type="entry name" value="IDM1_C"/>
    <property type="match status" value="1"/>
</dbReference>
<dbReference type="InterPro" id="IPR032308">
    <property type="entry name" value="TDBD"/>
</dbReference>
<evidence type="ECO:0000313" key="11">
    <source>
        <dbReference type="EMBL" id="CAA7024939.1"/>
    </source>
</evidence>
<dbReference type="InterPro" id="IPR019787">
    <property type="entry name" value="Znf_PHD-finger"/>
</dbReference>
<dbReference type="PROSITE" id="PS50016">
    <property type="entry name" value="ZF_PHD_2"/>
    <property type="match status" value="1"/>
</dbReference>
<dbReference type="Proteomes" id="UP000467841">
    <property type="component" value="Unassembled WGS sequence"/>
</dbReference>
<evidence type="ECO:0000259" key="10">
    <source>
        <dbReference type="PROSITE" id="PS51186"/>
    </source>
</evidence>
<dbReference type="Pfam" id="PF00628">
    <property type="entry name" value="PHD"/>
    <property type="match status" value="1"/>
</dbReference>
<evidence type="ECO:0000259" key="9">
    <source>
        <dbReference type="PROSITE" id="PS50016"/>
    </source>
</evidence>
<feature type="region of interest" description="Disordered" evidence="7">
    <location>
        <begin position="48"/>
        <end position="106"/>
    </location>
</feature>